<accession>A0A6S7EKW6</accession>
<keyword evidence="1" id="KW-0472">Membrane</keyword>
<evidence type="ECO:0000313" key="3">
    <source>
        <dbReference type="Proteomes" id="UP000494122"/>
    </source>
</evidence>
<dbReference type="EMBL" id="CADILE010000016">
    <property type="protein sequence ID" value="CAB3911829.1"/>
    <property type="molecule type" value="Genomic_DNA"/>
</dbReference>
<evidence type="ECO:0000313" key="2">
    <source>
        <dbReference type="EMBL" id="CAB3911829.1"/>
    </source>
</evidence>
<dbReference type="AlphaFoldDB" id="A0A6S7EKW6"/>
<evidence type="ECO:0000256" key="1">
    <source>
        <dbReference type="SAM" id="Phobius"/>
    </source>
</evidence>
<reference evidence="2 3" key="1">
    <citation type="submission" date="2020-04" db="EMBL/GenBank/DDBJ databases">
        <authorList>
            <person name="De Canck E."/>
        </authorList>
    </citation>
    <scope>NUCLEOTIDE SEQUENCE [LARGE SCALE GENOMIC DNA]</scope>
    <source>
        <strain evidence="2 3">LMG 3328</strain>
    </source>
</reference>
<feature type="transmembrane region" description="Helical" evidence="1">
    <location>
        <begin position="20"/>
        <end position="44"/>
    </location>
</feature>
<organism evidence="2 3">
    <name type="scientific">Achromobacter ruhlandii</name>
    <dbReference type="NCBI Taxonomy" id="72557"/>
    <lineage>
        <taxon>Bacteria</taxon>
        <taxon>Pseudomonadati</taxon>
        <taxon>Pseudomonadota</taxon>
        <taxon>Betaproteobacteria</taxon>
        <taxon>Burkholderiales</taxon>
        <taxon>Alcaligenaceae</taxon>
        <taxon>Achromobacter</taxon>
    </lineage>
</organism>
<keyword evidence="1" id="KW-0812">Transmembrane</keyword>
<sequence>MRLNAALDYRAGVGRNRVDGGAACALATLCALLFLAMTLWLLHGSGAFARDLRSEMIVFSFLVGGICALNAAKFALILDGSMPA</sequence>
<gene>
    <name evidence="2" type="ORF">LMG3328_04840</name>
</gene>
<keyword evidence="1" id="KW-1133">Transmembrane helix</keyword>
<proteinExistence type="predicted"/>
<feature type="transmembrane region" description="Helical" evidence="1">
    <location>
        <begin position="56"/>
        <end position="78"/>
    </location>
</feature>
<dbReference type="Proteomes" id="UP000494122">
    <property type="component" value="Unassembled WGS sequence"/>
</dbReference>
<protein>
    <submittedName>
        <fullName evidence="2">Uncharacterized protein</fullName>
    </submittedName>
</protein>
<name>A0A6S7EKW6_9BURK</name>